<evidence type="ECO:0000256" key="3">
    <source>
        <dbReference type="ARBA" id="ARBA00022490"/>
    </source>
</evidence>
<evidence type="ECO:0000256" key="6">
    <source>
        <dbReference type="ARBA" id="ARBA00022683"/>
    </source>
</evidence>
<feature type="domain" description="PTS EIIA type-2" evidence="11">
    <location>
        <begin position="7"/>
        <end position="150"/>
    </location>
</feature>
<evidence type="ECO:0000256" key="4">
    <source>
        <dbReference type="ARBA" id="ARBA00022553"/>
    </source>
</evidence>
<keyword evidence="3" id="KW-0963">Cytoplasm</keyword>
<dbReference type="GO" id="GO:0016301">
    <property type="term" value="F:kinase activity"/>
    <property type="evidence" value="ECO:0007669"/>
    <property type="project" value="UniProtKB-KW"/>
</dbReference>
<dbReference type="RefSeq" id="WP_045625468.1">
    <property type="nucleotide sequence ID" value="NZ_BAYM01000096.1"/>
</dbReference>
<proteinExistence type="predicted"/>
<dbReference type="PANTHER" id="PTHR36203">
    <property type="entry name" value="ASCORBATE-SPECIFIC PTS SYSTEM EIIA COMPONENT"/>
    <property type="match status" value="1"/>
</dbReference>
<dbReference type="PANTHER" id="PTHR36203:SF1">
    <property type="entry name" value="ASCORBATE-SPECIFIC PTS SYSTEM EIIA COMPONENT"/>
    <property type="match status" value="1"/>
</dbReference>
<evidence type="ECO:0000256" key="2">
    <source>
        <dbReference type="ARBA" id="ARBA00022448"/>
    </source>
</evidence>
<dbReference type="Pfam" id="PF00359">
    <property type="entry name" value="PTS_EIIA_2"/>
    <property type="match status" value="1"/>
</dbReference>
<keyword evidence="6" id="KW-0598">Phosphotransferase system</keyword>
<dbReference type="CDD" id="cd00211">
    <property type="entry name" value="PTS_IIA_fru"/>
    <property type="match status" value="1"/>
</dbReference>
<evidence type="ECO:0000256" key="7">
    <source>
        <dbReference type="ARBA" id="ARBA00022777"/>
    </source>
</evidence>
<evidence type="ECO:0000256" key="9">
    <source>
        <dbReference type="ARBA" id="ARBA00041175"/>
    </source>
</evidence>
<dbReference type="AlphaFoldDB" id="A0A0C9PQ14"/>
<comment type="subcellular location">
    <subcellularLocation>
        <location evidence="1">Cytoplasm</location>
    </subcellularLocation>
</comment>
<comment type="function">
    <text evidence="8">The phosphoenolpyruvate-dependent sugar phosphotransferase system (sugar PTS), a major carbohydrate active transport system, catalyzes the phosphorylation of incoming sugar substrates concomitantly with their translocation across the cell membrane. The enzyme II UlaABC PTS system is involved in ascorbate transport.</text>
</comment>
<reference evidence="13" key="1">
    <citation type="submission" date="2014-05" db="EMBL/GenBank/DDBJ databases">
        <title>Whole genome sequencing of Lactobacillus casei NRIC0644.</title>
        <authorList>
            <person name="Atarashi H."/>
            <person name="Yoshida Y."/>
            <person name="Fujimura S."/>
            <person name="Tanaka N."/>
            <person name="Shiwa Y."/>
            <person name="Yoshikawa H."/>
            <person name="Okada S."/>
            <person name="Nakagawa J."/>
        </authorList>
    </citation>
    <scope>NUCLEOTIDE SEQUENCE [LARGE SCALE GENOMIC DNA]</scope>
    <source>
        <strain evidence="13">NRIC0644</strain>
    </source>
</reference>
<protein>
    <recommendedName>
        <fullName evidence="9">Ascorbate-specific PTS system EIIA component</fullName>
    </recommendedName>
    <alternativeName>
        <fullName evidence="10">Ascorbate-specific phosphotransferase enzyme IIA component</fullName>
    </alternativeName>
</protein>
<keyword evidence="2" id="KW-0813">Transport</keyword>
<dbReference type="Proteomes" id="UP000032552">
    <property type="component" value="Unassembled WGS sequence"/>
</dbReference>
<dbReference type="GO" id="GO:0009401">
    <property type="term" value="P:phosphoenolpyruvate-dependent sugar phosphotransferase system"/>
    <property type="evidence" value="ECO:0007669"/>
    <property type="project" value="UniProtKB-KW"/>
</dbReference>
<dbReference type="InterPro" id="IPR051351">
    <property type="entry name" value="Ascorbate-PTS_EIIA_comp"/>
</dbReference>
<evidence type="ECO:0000259" key="11">
    <source>
        <dbReference type="PROSITE" id="PS51094"/>
    </source>
</evidence>
<evidence type="ECO:0000256" key="8">
    <source>
        <dbReference type="ARBA" id="ARBA00037387"/>
    </source>
</evidence>
<evidence type="ECO:0000256" key="5">
    <source>
        <dbReference type="ARBA" id="ARBA00022679"/>
    </source>
</evidence>
<name>A0A0C9PQ14_LACPA</name>
<gene>
    <name evidence="12" type="ORF">LC0644_1690</name>
</gene>
<accession>A0A0C9PQ14</accession>
<dbReference type="Gene3D" id="3.40.930.10">
    <property type="entry name" value="Mannitol-specific EII, Chain A"/>
    <property type="match status" value="1"/>
</dbReference>
<evidence type="ECO:0000313" key="12">
    <source>
        <dbReference type="EMBL" id="GAN37101.1"/>
    </source>
</evidence>
<organism evidence="12 13">
    <name type="scientific">Lacticaseibacillus paracasei NRIC 0644</name>
    <dbReference type="NCBI Taxonomy" id="1435038"/>
    <lineage>
        <taxon>Bacteria</taxon>
        <taxon>Bacillati</taxon>
        <taxon>Bacillota</taxon>
        <taxon>Bacilli</taxon>
        <taxon>Lactobacillales</taxon>
        <taxon>Lactobacillaceae</taxon>
        <taxon>Lacticaseibacillus</taxon>
    </lineage>
</organism>
<dbReference type="GO" id="GO:0005737">
    <property type="term" value="C:cytoplasm"/>
    <property type="evidence" value="ECO:0007669"/>
    <property type="project" value="UniProtKB-SubCell"/>
</dbReference>
<dbReference type="PROSITE" id="PS51094">
    <property type="entry name" value="PTS_EIIA_TYPE_2"/>
    <property type="match status" value="1"/>
</dbReference>
<comment type="caution">
    <text evidence="12">The sequence shown here is derived from an EMBL/GenBank/DDBJ whole genome shotgun (WGS) entry which is preliminary data.</text>
</comment>
<keyword evidence="5" id="KW-0808">Transferase</keyword>
<sequence>MSESIENLIKSEYISLDIDAEDWQDSIRQSMQPLIKNKCILPAYVQACIDNIKRYGPYIVITKNVALAHAEVDKGVLKDAIGIGVLRNPIAFGNSANDPVKYIFSLSVIDSQAHLDAIAELAKLIENPNFLSLLKNSDDVSTVMKGLHLYLAKSRGL</sequence>
<keyword evidence="7" id="KW-0418">Kinase</keyword>
<dbReference type="EMBL" id="BAYM01000096">
    <property type="protein sequence ID" value="GAN37101.1"/>
    <property type="molecule type" value="Genomic_DNA"/>
</dbReference>
<evidence type="ECO:0000256" key="1">
    <source>
        <dbReference type="ARBA" id="ARBA00004496"/>
    </source>
</evidence>
<keyword evidence="4" id="KW-0597">Phosphoprotein</keyword>
<dbReference type="InterPro" id="IPR016152">
    <property type="entry name" value="PTrfase/Anion_transptr"/>
</dbReference>
<evidence type="ECO:0000256" key="10">
    <source>
        <dbReference type="ARBA" id="ARBA00042072"/>
    </source>
</evidence>
<dbReference type="InterPro" id="IPR002178">
    <property type="entry name" value="PTS_EIIA_type-2_dom"/>
</dbReference>
<evidence type="ECO:0000313" key="13">
    <source>
        <dbReference type="Proteomes" id="UP000032552"/>
    </source>
</evidence>
<dbReference type="SUPFAM" id="SSF55804">
    <property type="entry name" value="Phoshotransferase/anion transport protein"/>
    <property type="match status" value="1"/>
</dbReference>